<dbReference type="GO" id="GO:0000976">
    <property type="term" value="F:transcription cis-regulatory region binding"/>
    <property type="evidence" value="ECO:0007669"/>
    <property type="project" value="TreeGrafter"/>
</dbReference>
<dbReference type="PANTHER" id="PTHR30055">
    <property type="entry name" value="HTH-TYPE TRANSCRIPTIONAL REGULATOR RUTR"/>
    <property type="match status" value="1"/>
</dbReference>
<dbReference type="Gene3D" id="1.10.357.10">
    <property type="entry name" value="Tetracycline Repressor, domain 2"/>
    <property type="match status" value="1"/>
</dbReference>
<dbReference type="SUPFAM" id="SSF46689">
    <property type="entry name" value="Homeodomain-like"/>
    <property type="match status" value="1"/>
</dbReference>
<dbReference type="Proteomes" id="UP000518188">
    <property type="component" value="Unassembled WGS sequence"/>
</dbReference>
<dbReference type="AlphaFoldDB" id="A0A7X6RU46"/>
<sequence>MADSNAAMKPSTARARSARPKRRPRGSLDVEEIISGAFELAEEVSIAGLSMPELARHLDVPITSIYWHFRKKEQLLDAMTARAIQQYHFSNPFVDGGTWQEGLRNHFRKMHVVFRENPVLCELILMRTGELSAQATQASVDNLETVIRTMVDAGFNPDEALTVYMALSAHSRGTSMIEHLNTAQAQNGGPRATGVTPEHPLLNELEYKGHKIDALEFDFTLEAIINRAEELLAKPKGTKSTKSKKTARR</sequence>
<dbReference type="InterPro" id="IPR009057">
    <property type="entry name" value="Homeodomain-like_sf"/>
</dbReference>
<dbReference type="PROSITE" id="PS50977">
    <property type="entry name" value="HTH_TETR_2"/>
    <property type="match status" value="1"/>
</dbReference>
<evidence type="ECO:0000259" key="4">
    <source>
        <dbReference type="PROSITE" id="PS50977"/>
    </source>
</evidence>
<dbReference type="GO" id="GO:0003700">
    <property type="term" value="F:DNA-binding transcription factor activity"/>
    <property type="evidence" value="ECO:0007669"/>
    <property type="project" value="TreeGrafter"/>
</dbReference>
<feature type="region of interest" description="Disordered" evidence="3">
    <location>
        <begin position="1"/>
        <end position="26"/>
    </location>
</feature>
<dbReference type="InterPro" id="IPR036271">
    <property type="entry name" value="Tet_transcr_reg_TetR-rel_C_sf"/>
</dbReference>
<reference evidence="5 6" key="1">
    <citation type="submission" date="2020-04" db="EMBL/GenBank/DDBJ databases">
        <title>MicrobeNet Type strains.</title>
        <authorList>
            <person name="Nicholson A.C."/>
        </authorList>
    </citation>
    <scope>NUCLEOTIDE SEQUENCE [LARGE SCALE GENOMIC DNA]</scope>
    <source>
        <strain evidence="5 6">ATCC 700731</strain>
    </source>
</reference>
<protein>
    <submittedName>
        <fullName evidence="5">TetR family transcriptional regulator</fullName>
    </submittedName>
</protein>
<comment type="caution">
    <text evidence="5">The sequence shown here is derived from an EMBL/GenBank/DDBJ whole genome shotgun (WGS) entry which is preliminary data.</text>
</comment>
<dbReference type="Gene3D" id="1.10.10.60">
    <property type="entry name" value="Homeodomain-like"/>
    <property type="match status" value="1"/>
</dbReference>
<evidence type="ECO:0000313" key="5">
    <source>
        <dbReference type="EMBL" id="NKZ09517.1"/>
    </source>
</evidence>
<feature type="compositionally biased region" description="Basic residues" evidence="3">
    <location>
        <begin position="16"/>
        <end position="25"/>
    </location>
</feature>
<dbReference type="InterPro" id="IPR001647">
    <property type="entry name" value="HTH_TetR"/>
</dbReference>
<dbReference type="SUPFAM" id="SSF48498">
    <property type="entry name" value="Tetracyclin repressor-like, C-terminal domain"/>
    <property type="match status" value="1"/>
</dbReference>
<dbReference type="RefSeq" id="WP_049924944.1">
    <property type="nucleotide sequence ID" value="NZ_HG322951.1"/>
</dbReference>
<dbReference type="InterPro" id="IPR050109">
    <property type="entry name" value="HTH-type_TetR-like_transc_reg"/>
</dbReference>
<proteinExistence type="predicted"/>
<gene>
    <name evidence="5" type="ORF">HGA11_00880</name>
</gene>
<feature type="DNA-binding region" description="H-T-H motif" evidence="2">
    <location>
        <begin position="50"/>
        <end position="69"/>
    </location>
</feature>
<evidence type="ECO:0000256" key="1">
    <source>
        <dbReference type="ARBA" id="ARBA00023125"/>
    </source>
</evidence>
<evidence type="ECO:0000313" key="6">
    <source>
        <dbReference type="Proteomes" id="UP000518188"/>
    </source>
</evidence>
<organism evidence="5 6">
    <name type="scientific">Mycolicibacterium septicum DSM 44393</name>
    <dbReference type="NCBI Taxonomy" id="1341646"/>
    <lineage>
        <taxon>Bacteria</taxon>
        <taxon>Bacillati</taxon>
        <taxon>Actinomycetota</taxon>
        <taxon>Actinomycetes</taxon>
        <taxon>Mycobacteriales</taxon>
        <taxon>Mycobacteriaceae</taxon>
        <taxon>Mycolicibacterium</taxon>
    </lineage>
</organism>
<name>A0A7X6RU46_9MYCO</name>
<evidence type="ECO:0000256" key="3">
    <source>
        <dbReference type="SAM" id="MobiDB-lite"/>
    </source>
</evidence>
<dbReference type="PANTHER" id="PTHR30055:SF207">
    <property type="entry name" value="HTH-TYPE TRANSCRIPTIONAL REPRESSOR FATR"/>
    <property type="match status" value="1"/>
</dbReference>
<dbReference type="Pfam" id="PF00440">
    <property type="entry name" value="TetR_N"/>
    <property type="match status" value="1"/>
</dbReference>
<evidence type="ECO:0000256" key="2">
    <source>
        <dbReference type="PROSITE-ProRule" id="PRU00335"/>
    </source>
</evidence>
<dbReference type="EMBL" id="JAAXPJ010000001">
    <property type="protein sequence ID" value="NKZ09517.1"/>
    <property type="molecule type" value="Genomic_DNA"/>
</dbReference>
<feature type="domain" description="HTH tetR-type" evidence="4">
    <location>
        <begin position="27"/>
        <end position="87"/>
    </location>
</feature>
<keyword evidence="1 2" id="KW-0238">DNA-binding</keyword>
<accession>A0A7X6RU46</accession>